<keyword evidence="10" id="KW-0067">ATP-binding</keyword>
<dbReference type="SUPFAM" id="SSF47226">
    <property type="entry name" value="Histidine-containing phosphotransfer domain, HPT domain"/>
    <property type="match status" value="1"/>
</dbReference>
<keyword evidence="12 15" id="KW-0472">Membrane</keyword>
<evidence type="ECO:0000256" key="2">
    <source>
        <dbReference type="ARBA" id="ARBA00004429"/>
    </source>
</evidence>
<evidence type="ECO:0000313" key="19">
    <source>
        <dbReference type="EMBL" id="SHK05015.1"/>
    </source>
</evidence>
<feature type="domain" description="Response regulatory" evidence="17">
    <location>
        <begin position="607"/>
        <end position="723"/>
    </location>
</feature>
<evidence type="ECO:0000256" key="13">
    <source>
        <dbReference type="PROSITE-ProRule" id="PRU00110"/>
    </source>
</evidence>
<keyword evidence="20" id="KW-1185">Reference proteome</keyword>
<dbReference type="PRINTS" id="PR00344">
    <property type="entry name" value="BCTRLSENSOR"/>
</dbReference>
<evidence type="ECO:0000256" key="5">
    <source>
        <dbReference type="ARBA" id="ARBA00022519"/>
    </source>
</evidence>
<dbReference type="InterPro" id="IPR004358">
    <property type="entry name" value="Sig_transdc_His_kin-like_C"/>
</dbReference>
<evidence type="ECO:0000259" key="16">
    <source>
        <dbReference type="PROSITE" id="PS50109"/>
    </source>
</evidence>
<dbReference type="SMART" id="SM00448">
    <property type="entry name" value="REC"/>
    <property type="match status" value="1"/>
</dbReference>
<dbReference type="SUPFAM" id="SSF55874">
    <property type="entry name" value="ATPase domain of HSP90 chaperone/DNA topoisomerase II/histidine kinase"/>
    <property type="match status" value="1"/>
</dbReference>
<keyword evidence="10" id="KW-0547">Nucleotide-binding</keyword>
<dbReference type="SMART" id="SM00387">
    <property type="entry name" value="HATPase_c"/>
    <property type="match status" value="1"/>
</dbReference>
<dbReference type="CDD" id="cd16922">
    <property type="entry name" value="HATPase_EvgS-ArcB-TorS-like"/>
    <property type="match status" value="1"/>
</dbReference>
<dbReference type="Proteomes" id="UP000184474">
    <property type="component" value="Unassembled WGS sequence"/>
</dbReference>
<dbReference type="EC" id="2.7.13.3" evidence="3"/>
<evidence type="ECO:0000256" key="4">
    <source>
        <dbReference type="ARBA" id="ARBA00022475"/>
    </source>
</evidence>
<keyword evidence="8 15" id="KW-0812">Transmembrane</keyword>
<dbReference type="Gene3D" id="3.30.565.10">
    <property type="entry name" value="Histidine kinase-like ATPase, C-terminal domain"/>
    <property type="match status" value="1"/>
</dbReference>
<comment type="subcellular location">
    <subcellularLocation>
        <location evidence="2">Cell inner membrane</location>
        <topology evidence="2">Multi-pass membrane protein</topology>
    </subcellularLocation>
</comment>
<feature type="modified residue" description="Phosphohistidine" evidence="13">
    <location>
        <position position="797"/>
    </location>
</feature>
<evidence type="ECO:0000313" key="20">
    <source>
        <dbReference type="Proteomes" id="UP000184474"/>
    </source>
</evidence>
<dbReference type="CDD" id="cd00082">
    <property type="entry name" value="HisKA"/>
    <property type="match status" value="1"/>
</dbReference>
<dbReference type="PROSITE" id="PS50894">
    <property type="entry name" value="HPT"/>
    <property type="match status" value="1"/>
</dbReference>
<dbReference type="InterPro" id="IPR036097">
    <property type="entry name" value="HisK_dim/P_sf"/>
</dbReference>
<feature type="modified residue" description="4-aspartylphosphate" evidence="14">
    <location>
        <position position="658"/>
    </location>
</feature>
<evidence type="ECO:0000256" key="9">
    <source>
        <dbReference type="ARBA" id="ARBA00022777"/>
    </source>
</evidence>
<dbReference type="RefSeq" id="WP_073121743.1">
    <property type="nucleotide sequence ID" value="NZ_FRAA01000002.1"/>
</dbReference>
<reference evidence="20" key="1">
    <citation type="submission" date="2016-11" db="EMBL/GenBank/DDBJ databases">
        <authorList>
            <person name="Varghese N."/>
            <person name="Submissions S."/>
        </authorList>
    </citation>
    <scope>NUCLEOTIDE SEQUENCE [LARGE SCALE GENOMIC DNA]</scope>
    <source>
        <strain evidence="20">DSM 26134</strain>
    </source>
</reference>
<dbReference type="InterPro" id="IPR008207">
    <property type="entry name" value="Sig_transdc_His_kin_Hpt_dom"/>
</dbReference>
<dbReference type="InterPro" id="IPR036890">
    <property type="entry name" value="HATPase_C_sf"/>
</dbReference>
<dbReference type="PROSITE" id="PS50109">
    <property type="entry name" value="HIS_KIN"/>
    <property type="match status" value="1"/>
</dbReference>
<proteinExistence type="predicted"/>
<organism evidence="19 20">
    <name type="scientific">Reichenbachiella agariperforans</name>
    <dbReference type="NCBI Taxonomy" id="156994"/>
    <lineage>
        <taxon>Bacteria</taxon>
        <taxon>Pseudomonadati</taxon>
        <taxon>Bacteroidota</taxon>
        <taxon>Cytophagia</taxon>
        <taxon>Cytophagales</taxon>
        <taxon>Reichenbachiellaceae</taxon>
        <taxon>Reichenbachiella</taxon>
    </lineage>
</organism>
<dbReference type="PROSITE" id="PS51257">
    <property type="entry name" value="PROKAR_LIPOPROTEIN"/>
    <property type="match status" value="1"/>
</dbReference>
<dbReference type="SUPFAM" id="SSF47384">
    <property type="entry name" value="Homodimeric domain of signal transducing histidine kinase"/>
    <property type="match status" value="1"/>
</dbReference>
<name>A0A1M6PAN8_REIAG</name>
<dbReference type="AlphaFoldDB" id="A0A1M6PAN8"/>
<evidence type="ECO:0000256" key="8">
    <source>
        <dbReference type="ARBA" id="ARBA00022692"/>
    </source>
</evidence>
<dbReference type="PANTHER" id="PTHR43047">
    <property type="entry name" value="TWO-COMPONENT HISTIDINE PROTEIN KINASE"/>
    <property type="match status" value="1"/>
</dbReference>
<evidence type="ECO:0000256" key="7">
    <source>
        <dbReference type="ARBA" id="ARBA00022679"/>
    </source>
</evidence>
<feature type="transmembrane region" description="Helical" evidence="15">
    <location>
        <begin position="15"/>
        <end position="34"/>
    </location>
</feature>
<dbReference type="InterPro" id="IPR003661">
    <property type="entry name" value="HisK_dim/P_dom"/>
</dbReference>
<keyword evidence="7" id="KW-0808">Transferase</keyword>
<dbReference type="InterPro" id="IPR036641">
    <property type="entry name" value="HPT_dom_sf"/>
</dbReference>
<accession>A0A1M6PAN8</accession>
<dbReference type="Pfam" id="PF00512">
    <property type="entry name" value="HisKA"/>
    <property type="match status" value="1"/>
</dbReference>
<dbReference type="GO" id="GO:0005886">
    <property type="term" value="C:plasma membrane"/>
    <property type="evidence" value="ECO:0007669"/>
    <property type="project" value="UniProtKB-SubCell"/>
</dbReference>
<dbReference type="STRING" id="156994.SAMN04488028_102619"/>
<dbReference type="InterPro" id="IPR005467">
    <property type="entry name" value="His_kinase_dom"/>
</dbReference>
<protein>
    <recommendedName>
        <fullName evidence="3">histidine kinase</fullName>
        <ecNumber evidence="3">2.7.13.3</ecNumber>
    </recommendedName>
</protein>
<dbReference type="SMART" id="SM00388">
    <property type="entry name" value="HisKA"/>
    <property type="match status" value="1"/>
</dbReference>
<evidence type="ECO:0000256" key="11">
    <source>
        <dbReference type="ARBA" id="ARBA00022989"/>
    </source>
</evidence>
<evidence type="ECO:0000256" key="3">
    <source>
        <dbReference type="ARBA" id="ARBA00012438"/>
    </source>
</evidence>
<feature type="transmembrane region" description="Helical" evidence="15">
    <location>
        <begin position="310"/>
        <end position="331"/>
    </location>
</feature>
<evidence type="ECO:0000256" key="15">
    <source>
        <dbReference type="SAM" id="Phobius"/>
    </source>
</evidence>
<dbReference type="GO" id="GO:0000155">
    <property type="term" value="F:phosphorelay sensor kinase activity"/>
    <property type="evidence" value="ECO:0007669"/>
    <property type="project" value="InterPro"/>
</dbReference>
<evidence type="ECO:0000259" key="18">
    <source>
        <dbReference type="PROSITE" id="PS50894"/>
    </source>
</evidence>
<dbReference type="InterPro" id="IPR003594">
    <property type="entry name" value="HATPase_dom"/>
</dbReference>
<feature type="domain" description="Histidine kinase" evidence="16">
    <location>
        <begin position="364"/>
        <end position="584"/>
    </location>
</feature>
<evidence type="ECO:0000256" key="1">
    <source>
        <dbReference type="ARBA" id="ARBA00000085"/>
    </source>
</evidence>
<keyword evidence="9 19" id="KW-0418">Kinase</keyword>
<keyword evidence="5" id="KW-0997">Cell inner membrane</keyword>
<dbReference type="FunFam" id="3.30.565.10:FF:000010">
    <property type="entry name" value="Sensor histidine kinase RcsC"/>
    <property type="match status" value="1"/>
</dbReference>
<evidence type="ECO:0000256" key="14">
    <source>
        <dbReference type="PROSITE-ProRule" id="PRU00169"/>
    </source>
</evidence>
<sequence length="859" mass="97060">MTQTKKTDTQAKRKVWMVFLISALITGCICYVSYESFVTLTGSIDQLSKPDQRVELINETFQEIVEAENNIQSFILSNDPKLEKQYLLHSRAAKQKIRSLKVRLQSDSVQYARVDSLETLFDTKMLNLEAFLKIKNRRQQAIYTGEALDEIQKQLKDSTLSERQLLRQELFDGEFVPVERQHIEIVEEETKGLKGFFRKIVGAENTRVDTVTTVEEELRLAKIIRVDTSIVKDNRADTTLQEVKTILNEVLKKEKRVKRQMSSQELAMLRQDMVFISSIRSIIGELKEKEKKESAISNEKATESAARSTLFIISTGFVGLMMSAAFLFLILKDITGSFFYRNQLEKEKNRAEKLAQAKEDFLSNMSHEIRTPLQSIKGFSELIAQTNLDDKQAKFLKAIRYSNDYLSELISDVLDQAKIEAGMLELDKRPFDMQLIMEELETIYGKVCEQKGIALKGSISGLQGVKLLGDAVRLKQVLINLLSNAIKFTKEGTIDLEVAGTEKGNMMDLSIIVRDTGAGISKEMQQVIFDQFTQEVNAESQNYRGTGLGLSIAKNLIEAMGGEVGLISELGEGSTFTLSLSLPYLEEEESQLSLVSDDQMASRFAVKVMVVEDDDWNGTLLREILLQHVEEVFLFQQAAEALVFLQSRSQEVNLIFSDIKMAGMDGVAFLSQLRTEQIHIPVIALTAHVQMDKLEALKAEGFDQVFSKPYDAADIQSILSNYFESSDREEESTVVLEEKKDKVSRFDYSIIRKFAGGNEETFQRLLASLLTNNERQLVDYQAYLDAADATQLGELAHQMKTTYDNLGLPLISEALASIELHEQLGQTDRAVTSARELRAELATVLDELRQDLKSLFDIS</sequence>
<dbReference type="InterPro" id="IPR001789">
    <property type="entry name" value="Sig_transdc_resp-reg_receiver"/>
</dbReference>
<dbReference type="EMBL" id="FRAA01000002">
    <property type="protein sequence ID" value="SHK05015.1"/>
    <property type="molecule type" value="Genomic_DNA"/>
</dbReference>
<gene>
    <name evidence="19" type="ORF">SAMN04488028_102619</name>
</gene>
<dbReference type="InterPro" id="IPR011006">
    <property type="entry name" value="CheY-like_superfamily"/>
</dbReference>
<evidence type="ECO:0000259" key="17">
    <source>
        <dbReference type="PROSITE" id="PS50110"/>
    </source>
</evidence>
<dbReference type="SUPFAM" id="SSF52172">
    <property type="entry name" value="CheY-like"/>
    <property type="match status" value="1"/>
</dbReference>
<comment type="catalytic activity">
    <reaction evidence="1">
        <text>ATP + protein L-histidine = ADP + protein N-phospho-L-histidine.</text>
        <dbReference type="EC" id="2.7.13.3"/>
    </reaction>
</comment>
<dbReference type="Pfam" id="PF02518">
    <property type="entry name" value="HATPase_c"/>
    <property type="match status" value="1"/>
</dbReference>
<dbReference type="Pfam" id="PF00072">
    <property type="entry name" value="Response_reg"/>
    <property type="match status" value="1"/>
</dbReference>
<evidence type="ECO:0000256" key="12">
    <source>
        <dbReference type="ARBA" id="ARBA00023136"/>
    </source>
</evidence>
<dbReference type="Gene3D" id="1.20.120.160">
    <property type="entry name" value="HPT domain"/>
    <property type="match status" value="1"/>
</dbReference>
<keyword evidence="11 15" id="KW-1133">Transmembrane helix</keyword>
<keyword evidence="4" id="KW-1003">Cell membrane</keyword>
<keyword evidence="6 14" id="KW-0597">Phosphoprotein</keyword>
<dbReference type="PROSITE" id="PS50110">
    <property type="entry name" value="RESPONSE_REGULATORY"/>
    <property type="match status" value="1"/>
</dbReference>
<dbReference type="Gene3D" id="3.40.50.2300">
    <property type="match status" value="1"/>
</dbReference>
<feature type="domain" description="HPt" evidence="18">
    <location>
        <begin position="758"/>
        <end position="855"/>
    </location>
</feature>
<evidence type="ECO:0000256" key="10">
    <source>
        <dbReference type="ARBA" id="ARBA00022840"/>
    </source>
</evidence>
<evidence type="ECO:0000256" key="6">
    <source>
        <dbReference type="ARBA" id="ARBA00022553"/>
    </source>
</evidence>
<dbReference type="Gene3D" id="1.10.287.130">
    <property type="match status" value="1"/>
</dbReference>